<keyword evidence="3" id="KW-1185">Reference proteome</keyword>
<dbReference type="Pfam" id="PF13450">
    <property type="entry name" value="NAD_binding_8"/>
    <property type="match status" value="1"/>
</dbReference>
<dbReference type="GeneID" id="92091455"/>
<reference evidence="2 3" key="1">
    <citation type="submission" date="2023-01" db="EMBL/GenBank/DDBJ databases">
        <title>Analysis of 21 Apiospora genomes using comparative genomics revels a genus with tremendous synthesis potential of carbohydrate active enzymes and secondary metabolites.</title>
        <authorList>
            <person name="Sorensen T."/>
        </authorList>
    </citation>
    <scope>NUCLEOTIDE SEQUENCE [LARGE SCALE GENOMIC DNA]</scope>
    <source>
        <strain evidence="2 3">CBS 135458</strain>
    </source>
</reference>
<organism evidence="2 3">
    <name type="scientific">Apiospora phragmitis</name>
    <dbReference type="NCBI Taxonomy" id="2905665"/>
    <lineage>
        <taxon>Eukaryota</taxon>
        <taxon>Fungi</taxon>
        <taxon>Dikarya</taxon>
        <taxon>Ascomycota</taxon>
        <taxon>Pezizomycotina</taxon>
        <taxon>Sordariomycetes</taxon>
        <taxon>Xylariomycetidae</taxon>
        <taxon>Amphisphaeriales</taxon>
        <taxon>Apiosporaceae</taxon>
        <taxon>Apiospora</taxon>
    </lineage>
</organism>
<feature type="region of interest" description="Disordered" evidence="1">
    <location>
        <begin position="1"/>
        <end position="22"/>
    </location>
</feature>
<evidence type="ECO:0000313" key="3">
    <source>
        <dbReference type="Proteomes" id="UP001480595"/>
    </source>
</evidence>
<gene>
    <name evidence="2" type="ORF">PG994_006983</name>
</gene>
<dbReference type="Gene3D" id="3.50.50.60">
    <property type="entry name" value="FAD/NAD(P)-binding domain"/>
    <property type="match status" value="1"/>
</dbReference>
<protein>
    <submittedName>
        <fullName evidence="2">FAD/NAD(P)-binding domain-containing protein</fullName>
    </submittedName>
</protein>
<dbReference type="RefSeq" id="XP_066715334.1">
    <property type="nucleotide sequence ID" value="XM_066858392.1"/>
</dbReference>
<dbReference type="SUPFAM" id="SSF51905">
    <property type="entry name" value="FAD/NAD(P)-binding domain"/>
    <property type="match status" value="1"/>
</dbReference>
<dbReference type="Proteomes" id="UP001480595">
    <property type="component" value="Unassembled WGS sequence"/>
</dbReference>
<name>A0ABR1UZK5_9PEZI</name>
<comment type="caution">
    <text evidence="2">The sequence shown here is derived from an EMBL/GenBank/DDBJ whole genome shotgun (WGS) entry which is preliminary data.</text>
</comment>
<evidence type="ECO:0000313" key="2">
    <source>
        <dbReference type="EMBL" id="KAK8064345.1"/>
    </source>
</evidence>
<proteinExistence type="predicted"/>
<dbReference type="EMBL" id="JAQQWL010000007">
    <property type="protein sequence ID" value="KAK8064345.1"/>
    <property type="molecule type" value="Genomic_DNA"/>
</dbReference>
<accession>A0ABR1UZK5</accession>
<dbReference type="InterPro" id="IPR036188">
    <property type="entry name" value="FAD/NAD-bd_sf"/>
</dbReference>
<sequence>MTNESPWCATTEEAQDGKGGSVANMTASARKIKVAVVGTGMAGLATGYLLQHDELQRYSVTLFEKGDRISLDAASVTLMDEHDGTCSRVDLPMRAFAAGSTET</sequence>
<evidence type="ECO:0000256" key="1">
    <source>
        <dbReference type="SAM" id="MobiDB-lite"/>
    </source>
</evidence>